<keyword evidence="1" id="KW-0812">Transmembrane</keyword>
<gene>
    <name evidence="2" type="ORF">SAMN04488514_10366</name>
</gene>
<evidence type="ECO:0000313" key="2">
    <source>
        <dbReference type="EMBL" id="SDL82534.1"/>
    </source>
</evidence>
<feature type="transmembrane region" description="Helical" evidence="1">
    <location>
        <begin position="123"/>
        <end position="141"/>
    </location>
</feature>
<dbReference type="OrthoDB" id="1429903at2"/>
<name>A0A1G9N7Z4_9FLAO</name>
<dbReference type="Proteomes" id="UP000199440">
    <property type="component" value="Unassembled WGS sequence"/>
</dbReference>
<feature type="transmembrane region" description="Helical" evidence="1">
    <location>
        <begin position="36"/>
        <end position="53"/>
    </location>
</feature>
<keyword evidence="1" id="KW-1133">Transmembrane helix</keyword>
<evidence type="ECO:0000313" key="3">
    <source>
        <dbReference type="Proteomes" id="UP000199440"/>
    </source>
</evidence>
<feature type="transmembrane region" description="Helical" evidence="1">
    <location>
        <begin position="87"/>
        <end position="111"/>
    </location>
</feature>
<feature type="transmembrane region" description="Helical" evidence="1">
    <location>
        <begin position="60"/>
        <end position="81"/>
    </location>
</feature>
<accession>A0A1G9N7Z4</accession>
<organism evidence="2 3">
    <name type="scientific">Kriegella aquimaris</name>
    <dbReference type="NCBI Taxonomy" id="192904"/>
    <lineage>
        <taxon>Bacteria</taxon>
        <taxon>Pseudomonadati</taxon>
        <taxon>Bacteroidota</taxon>
        <taxon>Flavobacteriia</taxon>
        <taxon>Flavobacteriales</taxon>
        <taxon>Flavobacteriaceae</taxon>
        <taxon>Kriegella</taxon>
    </lineage>
</organism>
<dbReference type="EMBL" id="FNGV01000003">
    <property type="protein sequence ID" value="SDL82534.1"/>
    <property type="molecule type" value="Genomic_DNA"/>
</dbReference>
<sequence length="187" mass="21611">MAAQEKILKIPLRVSMTLLLLAMLAQMFDWPHASKMLLLCFSVVGILYAIRFWKKREKKFIAYVKVTLVTFWSINGISSILGFQHAVFFQTIIGITFLIWFIMEGTAYFLDEDRKSKNSLSQILWNIAMVIGTLAIIMGSLLNMLNWQFSLPLLAFGILTVAIYILKDVFIVTKMEKEDRNNEEFQL</sequence>
<feature type="transmembrane region" description="Helical" evidence="1">
    <location>
        <begin position="12"/>
        <end position="30"/>
    </location>
</feature>
<dbReference type="AlphaFoldDB" id="A0A1G9N7Z4"/>
<dbReference type="RefSeq" id="WP_089887326.1">
    <property type="nucleotide sequence ID" value="NZ_FNGV01000003.1"/>
</dbReference>
<keyword evidence="1" id="KW-0472">Membrane</keyword>
<protein>
    <submittedName>
        <fullName evidence="2">Uncharacterized protein</fullName>
    </submittedName>
</protein>
<evidence type="ECO:0000256" key="1">
    <source>
        <dbReference type="SAM" id="Phobius"/>
    </source>
</evidence>
<proteinExistence type="predicted"/>
<keyword evidence="3" id="KW-1185">Reference proteome</keyword>
<reference evidence="2 3" key="1">
    <citation type="submission" date="2016-10" db="EMBL/GenBank/DDBJ databases">
        <authorList>
            <person name="de Groot N.N."/>
        </authorList>
    </citation>
    <scope>NUCLEOTIDE SEQUENCE [LARGE SCALE GENOMIC DNA]</scope>
    <source>
        <strain evidence="2 3">DSM 19886</strain>
    </source>
</reference>
<feature type="transmembrane region" description="Helical" evidence="1">
    <location>
        <begin position="147"/>
        <end position="166"/>
    </location>
</feature>